<protein>
    <submittedName>
        <fullName evidence="3">XdhC family protein</fullName>
    </submittedName>
</protein>
<dbReference type="Pfam" id="PF02625">
    <property type="entry name" value="XdhC_CoxI"/>
    <property type="match status" value="1"/>
</dbReference>
<dbReference type="AlphaFoldDB" id="A0A9E7D397"/>
<dbReference type="EMBL" id="CP094358">
    <property type="protein sequence ID" value="UOB17604.1"/>
    <property type="molecule type" value="Genomic_DNA"/>
</dbReference>
<dbReference type="InterPro" id="IPR052698">
    <property type="entry name" value="MoCofactor_Util/Proc"/>
</dbReference>
<dbReference type="Proteomes" id="UP000831290">
    <property type="component" value="Chromosome"/>
</dbReference>
<evidence type="ECO:0000259" key="2">
    <source>
        <dbReference type="Pfam" id="PF13478"/>
    </source>
</evidence>
<keyword evidence="4" id="KW-1185">Reference proteome</keyword>
<sequence>MVHELKKILNSYEISHKQGLKTVLASVVALNGSSYRRPGVRMLIEETGKMTGAVSGGCVEKEIWRQSQSVFENDIPKMMQYDGRFRLGCEGILHILIEPFHPEKGFIEAFRKVIKERLNFKITSRYSKKTEISSGFGTVFNFTKTLKIPVFNEFDFNTEKADETWKEFSQTIFPCFKLVIIGAEHDAVQLCSFASLTGWEVTVVAAASDMKTADFFPGIHQLINTSAEEIGNIKIDSQTAVILMTHSFVNDLKFLVALKNTKPAYLGLLGPVKRREKLLQAFLEYAPEVDDSFFDVIHGPAGLNIGAETPQEIAISILSEILSVIRQQQPVSLKTITGTIHKQIEC</sequence>
<name>A0A9E7D397_9FLAO</name>
<dbReference type="Gene3D" id="3.40.50.720">
    <property type="entry name" value="NAD(P)-binding Rossmann-like Domain"/>
    <property type="match status" value="1"/>
</dbReference>
<feature type="domain" description="XdhC Rossmann" evidence="2">
    <location>
        <begin position="178"/>
        <end position="321"/>
    </location>
</feature>
<dbReference type="RefSeq" id="WP_255843181.1">
    <property type="nucleotide sequence ID" value="NZ_CP094358.1"/>
</dbReference>
<evidence type="ECO:0000313" key="3">
    <source>
        <dbReference type="EMBL" id="UOB17604.1"/>
    </source>
</evidence>
<dbReference type="PANTHER" id="PTHR30388:SF4">
    <property type="entry name" value="MOLYBDENUM COFACTOR INSERTION CHAPERONE PAOD"/>
    <property type="match status" value="1"/>
</dbReference>
<dbReference type="InterPro" id="IPR027051">
    <property type="entry name" value="XdhC_Rossmann_dom"/>
</dbReference>
<gene>
    <name evidence="3" type="ORF">MQE35_17925</name>
</gene>
<dbReference type="KEGG" id="fbm:MQE35_17925"/>
<dbReference type="PANTHER" id="PTHR30388">
    <property type="entry name" value="ALDEHYDE OXIDOREDUCTASE MOLYBDENUM COFACTOR ASSEMBLY PROTEIN"/>
    <property type="match status" value="1"/>
</dbReference>
<accession>A0A9E7D397</accession>
<dbReference type="Pfam" id="PF13478">
    <property type="entry name" value="XdhC_C"/>
    <property type="match status" value="1"/>
</dbReference>
<proteinExistence type="predicted"/>
<dbReference type="InterPro" id="IPR003777">
    <property type="entry name" value="XdhC_CoxI"/>
</dbReference>
<organism evidence="3 4">
    <name type="scientific">Abyssalbus ytuae</name>
    <dbReference type="NCBI Taxonomy" id="2926907"/>
    <lineage>
        <taxon>Bacteria</taxon>
        <taxon>Pseudomonadati</taxon>
        <taxon>Bacteroidota</taxon>
        <taxon>Flavobacteriia</taxon>
        <taxon>Flavobacteriales</taxon>
        <taxon>Flavobacteriaceae</taxon>
        <taxon>Abyssalbus</taxon>
    </lineage>
</organism>
<evidence type="ECO:0000313" key="4">
    <source>
        <dbReference type="Proteomes" id="UP000831290"/>
    </source>
</evidence>
<evidence type="ECO:0000259" key="1">
    <source>
        <dbReference type="Pfam" id="PF02625"/>
    </source>
</evidence>
<feature type="domain" description="XdhC- CoxI" evidence="1">
    <location>
        <begin position="17"/>
        <end position="82"/>
    </location>
</feature>
<reference evidence="3" key="1">
    <citation type="submission" date="2022-03" db="EMBL/GenBank/DDBJ databases">
        <title>Description of Abyssus ytuae gen. nov., sp. nov., a novel member of the family Flavobacteriaceae isolated from the sediment of Mariana Trench.</title>
        <authorList>
            <person name="Zhang J."/>
            <person name="Xu X."/>
        </authorList>
    </citation>
    <scope>NUCLEOTIDE SEQUENCE</scope>
    <source>
        <strain evidence="3">MT3330</strain>
    </source>
</reference>